<keyword evidence="4" id="KW-1185">Reference proteome</keyword>
<name>A0A316BIT2_PSESE</name>
<dbReference type="InterPro" id="IPR003346">
    <property type="entry name" value="Transposase_20"/>
</dbReference>
<dbReference type="GO" id="GO:0003677">
    <property type="term" value="F:DNA binding"/>
    <property type="evidence" value="ECO:0007669"/>
    <property type="project" value="InterPro"/>
</dbReference>
<evidence type="ECO:0000313" key="3">
    <source>
        <dbReference type="EMBL" id="PWJ72524.1"/>
    </source>
</evidence>
<dbReference type="OrthoDB" id="8261795at2"/>
<dbReference type="PANTHER" id="PTHR33055">
    <property type="entry name" value="TRANSPOSASE FOR INSERTION SEQUENCE ELEMENT IS1111A"/>
    <property type="match status" value="1"/>
</dbReference>
<dbReference type="InterPro" id="IPR047650">
    <property type="entry name" value="Transpos_IS110"/>
</dbReference>
<dbReference type="Pfam" id="PF02371">
    <property type="entry name" value="Transposase_20"/>
    <property type="match status" value="1"/>
</dbReference>
<dbReference type="EMBL" id="QGGG01000034">
    <property type="protein sequence ID" value="PWJ72524.1"/>
    <property type="molecule type" value="Genomic_DNA"/>
</dbReference>
<evidence type="ECO:0000259" key="2">
    <source>
        <dbReference type="Pfam" id="PF02371"/>
    </source>
</evidence>
<feature type="domain" description="Transposase IS116/IS110/IS902 C-terminal" evidence="2">
    <location>
        <begin position="196"/>
        <end position="276"/>
    </location>
</feature>
<dbReference type="GO" id="GO:0006313">
    <property type="term" value="P:DNA transposition"/>
    <property type="evidence" value="ECO:0007669"/>
    <property type="project" value="InterPro"/>
</dbReference>
<evidence type="ECO:0000259" key="1">
    <source>
        <dbReference type="Pfam" id="PF01548"/>
    </source>
</evidence>
<dbReference type="Proteomes" id="UP000245396">
    <property type="component" value="Unassembled WGS sequence"/>
</dbReference>
<dbReference type="GO" id="GO:0004803">
    <property type="term" value="F:transposase activity"/>
    <property type="evidence" value="ECO:0007669"/>
    <property type="project" value="InterPro"/>
</dbReference>
<gene>
    <name evidence="3" type="ORF">C7441_1345</name>
</gene>
<sequence>MIPATAVIGIDVSRDWLDGFCVSSGQHFRLPNTAEGHVQLLAWIQQLPDAVRIGFEATGGQEWALWAYLVAAGIEAVQLAPAQIKAFARSRGTRAKTDRIDAVLVAGFMQFRPEAGRILPHENLRILRALTTRRAQIVDMRKRLAAQICAREKQGVADDLQELDSTLKAVLDGQISEIEQRIERVITQEESLAKKARLLRSIPGIGLVSAAMLIAEMPELGRMTAGEAAAMTGLAPVSHDSGTKRGRRTIAGGRRSLRHVLFQAALAAACHNPLLKPLAKRMKESGKPHKLIIIAVARRLVVTANAVLKTAAPWQTGKAA</sequence>
<feature type="domain" description="Transposase IS110-like N-terminal" evidence="1">
    <location>
        <begin position="8"/>
        <end position="149"/>
    </location>
</feature>
<accession>A0A316BIT2</accession>
<reference evidence="3 4" key="1">
    <citation type="submission" date="2018-05" db="EMBL/GenBank/DDBJ databases">
        <title>Genomic Encyclopedia of Type Strains, Phase IV (KMG-IV): sequencing the most valuable type-strain genomes for metagenomic binning, comparative biology and taxonomic classification.</title>
        <authorList>
            <person name="Goeker M."/>
        </authorList>
    </citation>
    <scope>NUCLEOTIDE SEQUENCE [LARGE SCALE GENOMIC DNA]</scope>
    <source>
        <strain evidence="3 4">DSM 6986</strain>
    </source>
</reference>
<dbReference type="NCBIfam" id="NF033542">
    <property type="entry name" value="transpos_IS110"/>
    <property type="match status" value="1"/>
</dbReference>
<dbReference type="AlphaFoldDB" id="A0A316BIT2"/>
<protein>
    <submittedName>
        <fullName evidence="3">Transposase</fullName>
    </submittedName>
</protein>
<dbReference type="PANTHER" id="PTHR33055:SF13">
    <property type="entry name" value="TRANSPOSASE"/>
    <property type="match status" value="1"/>
</dbReference>
<comment type="caution">
    <text evidence="3">The sequence shown here is derived from an EMBL/GenBank/DDBJ whole genome shotgun (WGS) entry which is preliminary data.</text>
</comment>
<evidence type="ECO:0000313" key="4">
    <source>
        <dbReference type="Proteomes" id="UP000245396"/>
    </source>
</evidence>
<dbReference type="InterPro" id="IPR002525">
    <property type="entry name" value="Transp_IS110-like_N"/>
</dbReference>
<dbReference type="Pfam" id="PF01548">
    <property type="entry name" value="DEDD_Tnp_IS110"/>
    <property type="match status" value="1"/>
</dbReference>
<organism evidence="3 4">
    <name type="scientific">Pseudaminobacter salicylatoxidans</name>
    <dbReference type="NCBI Taxonomy" id="93369"/>
    <lineage>
        <taxon>Bacteria</taxon>
        <taxon>Pseudomonadati</taxon>
        <taxon>Pseudomonadota</taxon>
        <taxon>Alphaproteobacteria</taxon>
        <taxon>Hyphomicrobiales</taxon>
        <taxon>Phyllobacteriaceae</taxon>
        <taxon>Pseudaminobacter</taxon>
    </lineage>
</organism>
<proteinExistence type="predicted"/>
<dbReference type="RefSeq" id="WP_109614975.1">
    <property type="nucleotide sequence ID" value="NZ_QGGG01000034.1"/>
</dbReference>